<gene>
    <name evidence="2" type="ORF">VF08_33400</name>
</gene>
<organism evidence="2 3">
    <name type="scientific">Nostoc linckia z8</name>
    <dbReference type="NCBI Taxonomy" id="1628746"/>
    <lineage>
        <taxon>Bacteria</taxon>
        <taxon>Bacillati</taxon>
        <taxon>Cyanobacteriota</taxon>
        <taxon>Cyanophyceae</taxon>
        <taxon>Nostocales</taxon>
        <taxon>Nostocaceae</taxon>
        <taxon>Nostoc</taxon>
    </lineage>
</organism>
<comment type="caution">
    <text evidence="2">The sequence shown here is derived from an EMBL/GenBank/DDBJ whole genome shotgun (WGS) entry which is preliminary data.</text>
</comment>
<proteinExistence type="predicted"/>
<protein>
    <submittedName>
        <fullName evidence="2">Uncharacterized protein</fullName>
    </submittedName>
</protein>
<sequence>MQLKSVIVQDWQAPGAALAFDSSNYGEMATPWGKGKGERLKGKGERGKVKGERGKVKGER</sequence>
<feature type="compositionally biased region" description="Basic and acidic residues" evidence="1">
    <location>
        <begin position="35"/>
        <end position="60"/>
    </location>
</feature>
<dbReference type="AlphaFoldDB" id="A0A9Q6EI10"/>
<dbReference type="Proteomes" id="UP000222310">
    <property type="component" value="Unassembled WGS sequence"/>
</dbReference>
<dbReference type="EMBL" id="LAHD01000160">
    <property type="protein sequence ID" value="PHJ94621.1"/>
    <property type="molecule type" value="Genomic_DNA"/>
</dbReference>
<evidence type="ECO:0000313" key="3">
    <source>
        <dbReference type="Proteomes" id="UP000222310"/>
    </source>
</evidence>
<feature type="region of interest" description="Disordered" evidence="1">
    <location>
        <begin position="30"/>
        <end position="60"/>
    </location>
</feature>
<accession>A0A9Q6EI10</accession>
<name>A0A9Q6EI10_NOSLI</name>
<evidence type="ECO:0000313" key="2">
    <source>
        <dbReference type="EMBL" id="PHJ94621.1"/>
    </source>
</evidence>
<evidence type="ECO:0000256" key="1">
    <source>
        <dbReference type="SAM" id="MobiDB-lite"/>
    </source>
</evidence>
<reference evidence="2 3" key="1">
    <citation type="submission" date="2015-02" db="EMBL/GenBank/DDBJ databases">
        <title>Nostoc linckia genome annotation.</title>
        <authorList>
            <person name="Zhou Z."/>
        </authorList>
    </citation>
    <scope>NUCLEOTIDE SEQUENCE [LARGE SCALE GENOMIC DNA]</scope>
    <source>
        <strain evidence="3">z8</strain>
    </source>
</reference>